<reference evidence="2 3" key="1">
    <citation type="submission" date="2017-11" db="EMBL/GenBank/DDBJ databases">
        <title>Isolation and Characterization of Family Methanocellaceae Species from Potential Methane Hydrate Area Offshore Southwestern Taiwan.</title>
        <authorList>
            <person name="Zhang W.-L."/>
            <person name="Chen W.-C."/>
            <person name="Lai M.-C."/>
            <person name="Chen S.-C."/>
        </authorList>
    </citation>
    <scope>NUCLEOTIDE SEQUENCE [LARGE SCALE GENOMIC DNA]</scope>
    <source>
        <strain evidence="2 3">CWC-04</strain>
    </source>
</reference>
<dbReference type="EMBL" id="PGCK01000005">
    <property type="protein sequence ID" value="MCD1294741.1"/>
    <property type="molecule type" value="Genomic_DNA"/>
</dbReference>
<evidence type="ECO:0008006" key="4">
    <source>
        <dbReference type="Google" id="ProtNLM"/>
    </source>
</evidence>
<proteinExistence type="predicted"/>
<keyword evidence="3" id="KW-1185">Reference proteome</keyword>
<gene>
    <name evidence="2" type="ORF">CUJ83_06980</name>
</gene>
<name>A0AAP2RD83_9EURY</name>
<keyword evidence="1" id="KW-0812">Transmembrane</keyword>
<protein>
    <recommendedName>
        <fullName evidence="4">Class III signal peptide</fullName>
    </recommendedName>
</protein>
<dbReference type="RefSeq" id="WP_230741577.1">
    <property type="nucleotide sequence ID" value="NZ_PGCK01000005.1"/>
</dbReference>
<accession>A0AAP2RD83</accession>
<dbReference type="Proteomes" id="UP001320159">
    <property type="component" value="Unassembled WGS sequence"/>
</dbReference>
<evidence type="ECO:0000313" key="2">
    <source>
        <dbReference type="EMBL" id="MCD1294741.1"/>
    </source>
</evidence>
<evidence type="ECO:0000256" key="1">
    <source>
        <dbReference type="SAM" id="Phobius"/>
    </source>
</evidence>
<feature type="transmembrane region" description="Helical" evidence="1">
    <location>
        <begin position="18"/>
        <end position="40"/>
    </location>
</feature>
<keyword evidence="1" id="KW-1133">Transmembrane helix</keyword>
<organism evidence="2 3">
    <name type="scientific">Methanooceanicella nereidis</name>
    <dbReference type="NCBI Taxonomy" id="2052831"/>
    <lineage>
        <taxon>Archaea</taxon>
        <taxon>Methanobacteriati</taxon>
        <taxon>Methanobacteriota</taxon>
        <taxon>Stenosarchaea group</taxon>
        <taxon>Methanomicrobia</taxon>
        <taxon>Methanocellales</taxon>
        <taxon>Methanocellaceae</taxon>
        <taxon>Methanooceanicella</taxon>
    </lineage>
</organism>
<sequence>MGKNFLKDETGVNVVVEYIFTLIIMSVLLTILLMTLNSVISTSDRLVLKEEFDIISNDFAGRITCVSNEIYMNGYTDEHTNTTATGYGLYFELPKLVKGKQYIVNVTYDAATRSGDVIITYEANSGVTSAASFSSVVPVEETFFYSSDAPGHIYYNGSTIVIDLED</sequence>
<evidence type="ECO:0000313" key="3">
    <source>
        <dbReference type="Proteomes" id="UP001320159"/>
    </source>
</evidence>
<dbReference type="AlphaFoldDB" id="A0AAP2RD83"/>
<keyword evidence="1" id="KW-0472">Membrane</keyword>
<comment type="caution">
    <text evidence="2">The sequence shown here is derived from an EMBL/GenBank/DDBJ whole genome shotgun (WGS) entry which is preliminary data.</text>
</comment>